<dbReference type="Proteomes" id="UP000034653">
    <property type="component" value="Unassembled WGS sequence"/>
</dbReference>
<gene>
    <name evidence="2" type="ORF">UX19_C0002G0001</name>
</gene>
<dbReference type="GO" id="GO:0005829">
    <property type="term" value="C:cytosol"/>
    <property type="evidence" value="ECO:0007669"/>
    <property type="project" value="TreeGrafter"/>
</dbReference>
<dbReference type="Gene3D" id="3.30.420.10">
    <property type="entry name" value="Ribonuclease H-like superfamily/Ribonuclease H"/>
    <property type="match status" value="1"/>
</dbReference>
<comment type="caution">
    <text evidence="2">The sequence shown here is derived from an EMBL/GenBank/DDBJ whole genome shotgun (WGS) entry which is preliminary data.</text>
</comment>
<dbReference type="InterPro" id="IPR001584">
    <property type="entry name" value="Integrase_cat-core"/>
</dbReference>
<proteinExistence type="predicted"/>
<dbReference type="NCBIfam" id="NF033563">
    <property type="entry name" value="transpos_IS30"/>
    <property type="match status" value="1"/>
</dbReference>
<dbReference type="SUPFAM" id="SSF53098">
    <property type="entry name" value="Ribonuclease H-like"/>
    <property type="match status" value="1"/>
</dbReference>
<reference evidence="2 3" key="1">
    <citation type="journal article" date="2015" name="Nature">
        <title>rRNA introns, odd ribosomes, and small enigmatic genomes across a large radiation of phyla.</title>
        <authorList>
            <person name="Brown C.T."/>
            <person name="Hug L.A."/>
            <person name="Thomas B.C."/>
            <person name="Sharon I."/>
            <person name="Castelle C.J."/>
            <person name="Singh A."/>
            <person name="Wilkins M.J."/>
            <person name="Williams K.H."/>
            <person name="Banfield J.F."/>
        </authorList>
    </citation>
    <scope>NUCLEOTIDE SEQUENCE [LARGE SCALE GENOMIC DNA]</scope>
</reference>
<dbReference type="PANTHER" id="PTHR10948">
    <property type="entry name" value="TRANSPOSASE"/>
    <property type="match status" value="1"/>
</dbReference>
<name>A0A0G1MVN1_9BACT</name>
<dbReference type="PROSITE" id="PS50994">
    <property type="entry name" value="INTEGRASE"/>
    <property type="match status" value="1"/>
</dbReference>
<evidence type="ECO:0000259" key="1">
    <source>
        <dbReference type="PROSITE" id="PS50994"/>
    </source>
</evidence>
<dbReference type="PANTHER" id="PTHR10948:SF23">
    <property type="entry name" value="TRANSPOSASE INSI FOR INSERTION SEQUENCE ELEMENT IS30A-RELATED"/>
    <property type="match status" value="1"/>
</dbReference>
<organism evidence="2 3">
    <name type="scientific">Candidatus Woesebacteria bacterium GW2011_GWA1_45_8</name>
    <dbReference type="NCBI Taxonomy" id="1618559"/>
    <lineage>
        <taxon>Bacteria</taxon>
        <taxon>Candidatus Woeseibacteriota</taxon>
    </lineage>
</organism>
<evidence type="ECO:0000313" key="2">
    <source>
        <dbReference type="EMBL" id="KKU12294.1"/>
    </source>
</evidence>
<evidence type="ECO:0000313" key="3">
    <source>
        <dbReference type="Proteomes" id="UP000034653"/>
    </source>
</evidence>
<sequence>MYEPLHAQHKADVKKNYAWEAKEPLKNPWLYSSVLDKLRQAWSPEQIVGRLKLEYPGSPDKQIGVETIYRFIYKPRNKKLRLWEYLRRKQAKRRQKGGRKSQRVRIPDRTSIHLRPKVVAGRKEPGHWEGDSLEGRAHLSGLHTEYERVLSLIRISRIKRVNAGETTKAQFEIFRPLPPWLRKSTTLDNGKENVKHVLLRKVLGMDTYFADPYSSWQRGGNENANLWIRYYFPKGTDFSKVSEEEVKDVEWELNNRPRKRLGFKTPMEALEEYANRLH</sequence>
<dbReference type="GO" id="GO:0004803">
    <property type="term" value="F:transposase activity"/>
    <property type="evidence" value="ECO:0007669"/>
    <property type="project" value="TreeGrafter"/>
</dbReference>
<dbReference type="InterPro" id="IPR051917">
    <property type="entry name" value="Transposase-Integrase"/>
</dbReference>
<dbReference type="InterPro" id="IPR053392">
    <property type="entry name" value="Transposase_IS30-like"/>
</dbReference>
<dbReference type="GO" id="GO:0032196">
    <property type="term" value="P:transposition"/>
    <property type="evidence" value="ECO:0007669"/>
    <property type="project" value="TreeGrafter"/>
</dbReference>
<protein>
    <submittedName>
        <fullName evidence="2">Integrase, catalytic region</fullName>
    </submittedName>
</protein>
<dbReference type="GO" id="GO:0015074">
    <property type="term" value="P:DNA integration"/>
    <property type="evidence" value="ECO:0007669"/>
    <property type="project" value="InterPro"/>
</dbReference>
<dbReference type="AlphaFoldDB" id="A0A0G1MVN1"/>
<dbReference type="PATRIC" id="fig|1618559.3.peg.36"/>
<dbReference type="GO" id="GO:0003676">
    <property type="term" value="F:nucleic acid binding"/>
    <property type="evidence" value="ECO:0007669"/>
    <property type="project" value="InterPro"/>
</dbReference>
<feature type="domain" description="Integrase catalytic" evidence="1">
    <location>
        <begin position="112"/>
        <end position="274"/>
    </location>
</feature>
<dbReference type="EMBL" id="LCLG01000002">
    <property type="protein sequence ID" value="KKU12294.1"/>
    <property type="molecule type" value="Genomic_DNA"/>
</dbReference>
<dbReference type="InterPro" id="IPR012337">
    <property type="entry name" value="RNaseH-like_sf"/>
</dbReference>
<dbReference type="InterPro" id="IPR036397">
    <property type="entry name" value="RNaseH_sf"/>
</dbReference>
<accession>A0A0G1MVN1</accession>